<dbReference type="RefSeq" id="WP_094945998.1">
    <property type="nucleotide sequence ID" value="NZ_NLFK01000003.1"/>
</dbReference>
<feature type="binding site" evidence="7">
    <location>
        <position position="52"/>
    </location>
    <ligand>
        <name>Zn(2+)</name>
        <dbReference type="ChEBI" id="CHEBI:29105"/>
        <label>1</label>
    </ligand>
</feature>
<proteinExistence type="inferred from homology"/>
<dbReference type="InterPro" id="IPR035680">
    <property type="entry name" value="Clx_II_MBL"/>
</dbReference>
<dbReference type="InterPro" id="IPR001279">
    <property type="entry name" value="Metallo-B-lactamas"/>
</dbReference>
<dbReference type="Proteomes" id="UP000215738">
    <property type="component" value="Unassembled WGS sequence"/>
</dbReference>
<evidence type="ECO:0000256" key="5">
    <source>
        <dbReference type="ARBA" id="ARBA00022801"/>
    </source>
</evidence>
<dbReference type="Pfam" id="PF16123">
    <property type="entry name" value="HAGH_C"/>
    <property type="match status" value="1"/>
</dbReference>
<dbReference type="GO" id="GO:0004416">
    <property type="term" value="F:hydroxyacylglutathione hydrolase activity"/>
    <property type="evidence" value="ECO:0007669"/>
    <property type="project" value="UniProtKB-UniRule"/>
</dbReference>
<feature type="binding site" evidence="7">
    <location>
        <position position="56"/>
    </location>
    <ligand>
        <name>Zn(2+)</name>
        <dbReference type="ChEBI" id="CHEBI:29105"/>
        <label>2</label>
    </ligand>
</feature>
<feature type="binding site" evidence="7">
    <location>
        <position position="125"/>
    </location>
    <ligand>
        <name>Zn(2+)</name>
        <dbReference type="ChEBI" id="CHEBI:29105"/>
        <label>1</label>
    </ligand>
</feature>
<evidence type="ECO:0000259" key="8">
    <source>
        <dbReference type="SMART" id="SM00849"/>
    </source>
</evidence>
<evidence type="ECO:0000313" key="11">
    <source>
        <dbReference type="Proteomes" id="UP000215738"/>
    </source>
</evidence>
<dbReference type="FunCoup" id="A0A263HCZ0">
    <property type="interactions" value="340"/>
</dbReference>
<evidence type="ECO:0000256" key="2">
    <source>
        <dbReference type="ARBA" id="ARBA00004963"/>
    </source>
</evidence>
<dbReference type="HAMAP" id="MF_01374">
    <property type="entry name" value="Glyoxalase_2"/>
    <property type="match status" value="1"/>
</dbReference>
<dbReference type="EMBL" id="NLFK01000003">
    <property type="protein sequence ID" value="OZN25325.1"/>
    <property type="molecule type" value="Genomic_DNA"/>
</dbReference>
<gene>
    <name evidence="7 10" type="primary">gloB</name>
    <name evidence="9" type="ORF">CFY87_04090</name>
    <name evidence="10" type="ORF">NCTC10851_00990</name>
</gene>
<accession>A0A263HCZ0</accession>
<evidence type="ECO:0000256" key="7">
    <source>
        <dbReference type="HAMAP-Rule" id="MF_01374"/>
    </source>
</evidence>
<evidence type="ECO:0000256" key="6">
    <source>
        <dbReference type="ARBA" id="ARBA00022833"/>
    </source>
</evidence>
<name>A0A263HCZ0_9PAST</name>
<dbReference type="NCBIfam" id="TIGR03413">
    <property type="entry name" value="GSH_gloB"/>
    <property type="match status" value="1"/>
</dbReference>
<keyword evidence="5 7" id="KW-0378">Hydrolase</keyword>
<keyword evidence="6 7" id="KW-0862">Zinc</keyword>
<keyword evidence="11" id="KW-1185">Reference proteome</keyword>
<dbReference type="GO" id="GO:0046872">
    <property type="term" value="F:metal ion binding"/>
    <property type="evidence" value="ECO:0007669"/>
    <property type="project" value="UniProtKB-KW"/>
</dbReference>
<dbReference type="AlphaFoldDB" id="A0A263HCZ0"/>
<dbReference type="SUPFAM" id="SSF56281">
    <property type="entry name" value="Metallo-hydrolase/oxidoreductase"/>
    <property type="match status" value="1"/>
</dbReference>
<protein>
    <recommendedName>
        <fullName evidence="7">Hydroxyacylglutathione hydrolase</fullName>
        <ecNumber evidence="7">3.1.2.6</ecNumber>
    </recommendedName>
    <alternativeName>
        <fullName evidence="7">Glyoxalase II</fullName>
        <shortName evidence="7">Glx II</shortName>
    </alternativeName>
</protein>
<dbReference type="GO" id="GO:0019243">
    <property type="term" value="P:methylglyoxal catabolic process to D-lactate via S-lactoyl-glutathione"/>
    <property type="evidence" value="ECO:0007669"/>
    <property type="project" value="UniProtKB-UniRule"/>
</dbReference>
<comment type="similarity">
    <text evidence="3 7">Belongs to the metallo-beta-lactamase superfamily. Glyoxalase II family.</text>
</comment>
<dbReference type="Pfam" id="PF00753">
    <property type="entry name" value="Lactamase_B"/>
    <property type="match status" value="1"/>
</dbReference>
<dbReference type="Proteomes" id="UP000254507">
    <property type="component" value="Unassembled WGS sequence"/>
</dbReference>
<sequence>MLVPIPALNDNYIWLYRRENLPVIVVDVAEADVLLRYFMQHQLVPEAVLITHYHSDHTAGIAEFTRHFPQVSVYGPAEAQDHGVTHIVESGQITTPHYQIQILPTGGHTAGHLSFVVDGHLFCGDTLFSAGCGRVFTGDYEQMYQSLQRLKQLPESTLVCAAHEYTLSNLAFALTVMEDKSAVENQLKLVQMLRTKNQPSLPTTLGLEMQINPFLAAQDAAQFVAWRKAKDNF</sequence>
<feature type="binding site" evidence="7">
    <location>
        <position position="163"/>
    </location>
    <ligand>
        <name>Zn(2+)</name>
        <dbReference type="ChEBI" id="CHEBI:29105"/>
        <label>2</label>
    </ligand>
</feature>
<evidence type="ECO:0000313" key="9">
    <source>
        <dbReference type="EMBL" id="OZN25325.1"/>
    </source>
</evidence>
<reference evidence="10 12" key="2">
    <citation type="submission" date="2018-06" db="EMBL/GenBank/DDBJ databases">
        <authorList>
            <consortium name="Pathogen Informatics"/>
            <person name="Doyle S."/>
        </authorList>
    </citation>
    <scope>NUCLEOTIDE SEQUENCE [LARGE SCALE GENOMIC DNA]</scope>
    <source>
        <strain evidence="10 12">NCTC10851</strain>
    </source>
</reference>
<evidence type="ECO:0000313" key="10">
    <source>
        <dbReference type="EMBL" id="SUU35781.1"/>
    </source>
</evidence>
<dbReference type="CDD" id="cd07723">
    <property type="entry name" value="hydroxyacylglutathione_hydrolase_MBL-fold"/>
    <property type="match status" value="1"/>
</dbReference>
<evidence type="ECO:0000313" key="12">
    <source>
        <dbReference type="Proteomes" id="UP000254507"/>
    </source>
</evidence>
<dbReference type="InterPro" id="IPR017782">
    <property type="entry name" value="Hydroxyacylglutathione_Hdrlase"/>
</dbReference>
<dbReference type="EMBL" id="UFSB01000001">
    <property type="protein sequence ID" value="SUU35781.1"/>
    <property type="molecule type" value="Genomic_DNA"/>
</dbReference>
<feature type="binding site" evidence="7">
    <location>
        <position position="54"/>
    </location>
    <ligand>
        <name>Zn(2+)</name>
        <dbReference type="ChEBI" id="CHEBI:29105"/>
        <label>1</label>
    </ligand>
</feature>
<dbReference type="SMART" id="SM00849">
    <property type="entry name" value="Lactamase_B"/>
    <property type="match status" value="1"/>
</dbReference>
<evidence type="ECO:0000256" key="3">
    <source>
        <dbReference type="ARBA" id="ARBA00006759"/>
    </source>
</evidence>
<feature type="binding site" evidence="7">
    <location>
        <position position="57"/>
    </location>
    <ligand>
        <name>Zn(2+)</name>
        <dbReference type="ChEBI" id="CHEBI:29105"/>
        <label>2</label>
    </ligand>
</feature>
<dbReference type="InterPro" id="IPR050110">
    <property type="entry name" value="Glyoxalase_II_hydrolase"/>
</dbReference>
<comment type="subunit">
    <text evidence="7">Monomer.</text>
</comment>
<reference evidence="9 11" key="1">
    <citation type="submission" date="2017-07" db="EMBL/GenBank/DDBJ databases">
        <title>Virulence factors identified in Actinobacillus seminis.</title>
        <authorList>
            <person name="Negrete-Abascal E."/>
            <person name="Vaca-Pacheco S."/>
            <person name="Montes-Garcia F."/>
            <person name="Leyto-Gil A.M."/>
            <person name="Fragoso-Garcia E."/>
            <person name="Carvente-Garcia R."/>
            <person name="Perez-Agueros S."/>
            <person name="Castelan-Sanchez H.G."/>
            <person name="Garcia-Molina A."/>
            <person name="Villamar T.E."/>
            <person name="Vazquez-Cruz C."/>
        </authorList>
    </citation>
    <scope>NUCLEOTIDE SEQUENCE [LARGE SCALE GENOMIC DNA]</scope>
    <source>
        <strain evidence="9 11">ATCC 15768</strain>
    </source>
</reference>
<comment type="pathway">
    <text evidence="2 7">Secondary metabolite metabolism; methylglyoxal degradation; (R)-lactate from methylglyoxal: step 2/2.</text>
</comment>
<feature type="binding site" evidence="7">
    <location>
        <position position="108"/>
    </location>
    <ligand>
        <name>Zn(2+)</name>
        <dbReference type="ChEBI" id="CHEBI:29105"/>
        <label>1</label>
    </ligand>
</feature>
<comment type="cofactor">
    <cofactor evidence="7">
        <name>Zn(2+)</name>
        <dbReference type="ChEBI" id="CHEBI:29105"/>
    </cofactor>
    <text evidence="7">Binds 2 Zn(2+) ions per subunit.</text>
</comment>
<dbReference type="InterPro" id="IPR036866">
    <property type="entry name" value="RibonucZ/Hydroxyglut_hydro"/>
</dbReference>
<dbReference type="Gene3D" id="3.60.15.10">
    <property type="entry name" value="Ribonuclease Z/Hydroxyacylglutathione hydrolase-like"/>
    <property type="match status" value="1"/>
</dbReference>
<comment type="function">
    <text evidence="7">Thiolesterase that catalyzes the hydrolysis of S-D-lactoyl-glutathione to form glutathione and D-lactic acid.</text>
</comment>
<dbReference type="PANTHER" id="PTHR43705">
    <property type="entry name" value="HYDROXYACYLGLUTATHIONE HYDROLASE"/>
    <property type="match status" value="1"/>
</dbReference>
<dbReference type="OrthoDB" id="9802248at2"/>
<evidence type="ECO:0000256" key="4">
    <source>
        <dbReference type="ARBA" id="ARBA00022723"/>
    </source>
</evidence>
<keyword evidence="4 7" id="KW-0479">Metal-binding</keyword>
<dbReference type="InParanoid" id="A0A263HCZ0"/>
<evidence type="ECO:0000256" key="1">
    <source>
        <dbReference type="ARBA" id="ARBA00001623"/>
    </source>
</evidence>
<organism evidence="10 12">
    <name type="scientific">Actinobacillus seminis</name>
    <dbReference type="NCBI Taxonomy" id="722"/>
    <lineage>
        <taxon>Bacteria</taxon>
        <taxon>Pseudomonadati</taxon>
        <taxon>Pseudomonadota</taxon>
        <taxon>Gammaproteobacteria</taxon>
        <taxon>Pasteurellales</taxon>
        <taxon>Pasteurellaceae</taxon>
        <taxon>Actinobacillus</taxon>
    </lineage>
</organism>
<feature type="domain" description="Metallo-beta-lactamase" evidence="8">
    <location>
        <begin position="10"/>
        <end position="163"/>
    </location>
</feature>
<dbReference type="EC" id="3.1.2.6" evidence="7"/>
<dbReference type="PANTHER" id="PTHR43705:SF1">
    <property type="entry name" value="HYDROXYACYLGLUTATHIONE HYDROLASE GLOB"/>
    <property type="match status" value="1"/>
</dbReference>
<dbReference type="InterPro" id="IPR032282">
    <property type="entry name" value="HAGH_C"/>
</dbReference>
<dbReference type="UniPathway" id="UPA00619">
    <property type="reaction ID" value="UER00676"/>
</dbReference>
<feature type="binding site" evidence="7">
    <location>
        <position position="125"/>
    </location>
    <ligand>
        <name>Zn(2+)</name>
        <dbReference type="ChEBI" id="CHEBI:29105"/>
        <label>2</label>
    </ligand>
</feature>
<comment type="catalytic activity">
    <reaction evidence="1 7">
        <text>an S-(2-hydroxyacyl)glutathione + H2O = a 2-hydroxy carboxylate + glutathione + H(+)</text>
        <dbReference type="Rhea" id="RHEA:21864"/>
        <dbReference type="ChEBI" id="CHEBI:15377"/>
        <dbReference type="ChEBI" id="CHEBI:15378"/>
        <dbReference type="ChEBI" id="CHEBI:57925"/>
        <dbReference type="ChEBI" id="CHEBI:58896"/>
        <dbReference type="ChEBI" id="CHEBI:71261"/>
        <dbReference type="EC" id="3.1.2.6"/>
    </reaction>
</comment>